<gene>
    <name evidence="1" type="ORF">SAMN06309945_0109</name>
</gene>
<dbReference type="STRING" id="123320.SAMN06309945_0109"/>
<sequence length="620" mass="61890">MTRTTPSRHGLAPHPRSRRGLLRRVTDNNRLLGSLAGVAAAALVVATVPATVGQTVASWGDSEWVHAPAVGTSAFDCGTDTNYRTTSSGTFLSGQLLGIDLDDIAELRDIRTVREPGQPVVVDPPNAVDLGGTNPEVSTYANPLAVSVLDDLAVLDLTGLSVGLPAGSTGAVNQYSQSSTLGTSAGAAGLVTNSGGVGVTSTTPDSELPEPATLQLSNVLGPLTGVGDVSLEVGAVAASSALDWCAARESDEWGDGSVTGVTRDYGIAGLDLVVDSPLVSGLVTEVNDTVTDLNTAVTALSGVNGGIANLVRTQVAANLPGLLGVNLGGNVTISNLDLTGAVQNLLTTPLTDGTVTIDLSAGTVSVDLASLLGDGANGLNDLAPNTELLINNAVLNPLVDRVGDLLDAWTTQVTQALTTALDNATVTIDLSGAISILGSGPNSGLQVATLDVDVNASIASIRAGTAPVTIDTDVVGVVTVVNIILGGLGLPTITTILSTLTSGLTTGLLAPIAATLSTNLFGLVTTLGSTLATAVNPVLTAVGGVFNALPSVLSVGVNVQPDQPNPLPGSTFDPGAAPLESPEYAVSALRIGLVDAVAPTNGFVYFSLATATAGPTVALP</sequence>
<proteinExistence type="predicted"/>
<dbReference type="RefSeq" id="WP_079726365.1">
    <property type="nucleotide sequence ID" value="NZ_FUZP01000001.1"/>
</dbReference>
<accession>A0A1T5I9E7</accession>
<name>A0A1T5I9E7_9MICO</name>
<evidence type="ECO:0000313" key="2">
    <source>
        <dbReference type="Proteomes" id="UP000190857"/>
    </source>
</evidence>
<dbReference type="AlphaFoldDB" id="A0A1T5I9E7"/>
<dbReference type="Proteomes" id="UP000190857">
    <property type="component" value="Unassembled WGS sequence"/>
</dbReference>
<dbReference type="InterPro" id="IPR047900">
    <property type="entry name" value="Choice_anch_G"/>
</dbReference>
<organism evidence="1 2">
    <name type="scientific">Okibacterium fritillariae</name>
    <dbReference type="NCBI Taxonomy" id="123320"/>
    <lineage>
        <taxon>Bacteria</taxon>
        <taxon>Bacillati</taxon>
        <taxon>Actinomycetota</taxon>
        <taxon>Actinomycetes</taxon>
        <taxon>Micrococcales</taxon>
        <taxon>Microbacteriaceae</taxon>
        <taxon>Okibacterium</taxon>
    </lineage>
</organism>
<reference evidence="1 2" key="1">
    <citation type="submission" date="2017-02" db="EMBL/GenBank/DDBJ databases">
        <authorList>
            <person name="Peterson S.W."/>
        </authorList>
    </citation>
    <scope>NUCLEOTIDE SEQUENCE [LARGE SCALE GENOMIC DNA]</scope>
    <source>
        <strain evidence="1 2">VKM Ac-2059</strain>
    </source>
</reference>
<dbReference type="OrthoDB" id="4987327at2"/>
<dbReference type="NCBIfam" id="NF033766">
    <property type="entry name" value="choice_anch_G"/>
    <property type="match status" value="1"/>
</dbReference>
<protein>
    <recommendedName>
        <fullName evidence="3">Choice-of-anchor G family protein</fullName>
    </recommendedName>
</protein>
<dbReference type="EMBL" id="FUZP01000001">
    <property type="protein sequence ID" value="SKC35779.1"/>
    <property type="molecule type" value="Genomic_DNA"/>
</dbReference>
<evidence type="ECO:0000313" key="1">
    <source>
        <dbReference type="EMBL" id="SKC35779.1"/>
    </source>
</evidence>
<evidence type="ECO:0008006" key="3">
    <source>
        <dbReference type="Google" id="ProtNLM"/>
    </source>
</evidence>
<keyword evidence="2" id="KW-1185">Reference proteome</keyword>